<evidence type="ECO:0000313" key="9">
    <source>
        <dbReference type="Proteomes" id="UP001146793"/>
    </source>
</evidence>
<gene>
    <name evidence="8" type="ORF">M0812_27483</name>
</gene>
<feature type="transmembrane region" description="Helical" evidence="6">
    <location>
        <begin position="147"/>
        <end position="166"/>
    </location>
</feature>
<evidence type="ECO:0000256" key="4">
    <source>
        <dbReference type="ARBA" id="ARBA00023136"/>
    </source>
</evidence>
<dbReference type="GO" id="GO:0046513">
    <property type="term" value="P:ceramide biosynthetic process"/>
    <property type="evidence" value="ECO:0007669"/>
    <property type="project" value="InterPro"/>
</dbReference>
<feature type="compositionally biased region" description="Basic and acidic residues" evidence="5">
    <location>
        <begin position="286"/>
        <end position="316"/>
    </location>
</feature>
<comment type="caution">
    <text evidence="8">The sequence shown here is derived from an EMBL/GenBank/DDBJ whole genome shotgun (WGS) entry which is preliminary data.</text>
</comment>
<dbReference type="PANTHER" id="PTHR12560">
    <property type="entry name" value="LONGEVITY ASSURANCE FACTOR 1 LAG1"/>
    <property type="match status" value="1"/>
</dbReference>
<evidence type="ECO:0000256" key="1">
    <source>
        <dbReference type="ARBA" id="ARBA00004141"/>
    </source>
</evidence>
<dbReference type="InterPro" id="IPR016439">
    <property type="entry name" value="Lag1/Lac1-like"/>
</dbReference>
<dbReference type="InterPro" id="IPR006634">
    <property type="entry name" value="TLC-dom"/>
</dbReference>
<evidence type="ECO:0000259" key="7">
    <source>
        <dbReference type="Pfam" id="PF03798"/>
    </source>
</evidence>
<dbReference type="Pfam" id="PF03798">
    <property type="entry name" value="TRAM_LAG1_CLN8"/>
    <property type="match status" value="1"/>
</dbReference>
<reference evidence="8" key="1">
    <citation type="submission" date="2022-08" db="EMBL/GenBank/DDBJ databases">
        <title>Novel sulphate-reducing endosymbionts in the free-living metamonad Anaeramoeba.</title>
        <authorList>
            <person name="Jerlstrom-Hultqvist J."/>
            <person name="Cepicka I."/>
            <person name="Gallot-Lavallee L."/>
            <person name="Salas-Leiva D."/>
            <person name="Curtis B.A."/>
            <person name="Zahonova K."/>
            <person name="Pipaliya S."/>
            <person name="Dacks J."/>
            <person name="Roger A.J."/>
        </authorList>
    </citation>
    <scope>NUCLEOTIDE SEQUENCE</scope>
    <source>
        <strain evidence="8">Busselton2</strain>
    </source>
</reference>
<dbReference type="AlphaFoldDB" id="A0AAV7Y934"/>
<name>A0AAV7Y934_9EUKA</name>
<comment type="subcellular location">
    <subcellularLocation>
        <location evidence="1">Membrane</location>
        <topology evidence="1">Multi-pass membrane protein</topology>
    </subcellularLocation>
</comment>
<feature type="domain" description="TLC" evidence="7">
    <location>
        <begin position="69"/>
        <end position="269"/>
    </location>
</feature>
<organism evidence="8 9">
    <name type="scientific">Anaeramoeba flamelloides</name>
    <dbReference type="NCBI Taxonomy" id="1746091"/>
    <lineage>
        <taxon>Eukaryota</taxon>
        <taxon>Metamonada</taxon>
        <taxon>Anaeramoebidae</taxon>
        <taxon>Anaeramoeba</taxon>
    </lineage>
</organism>
<dbReference type="Proteomes" id="UP001146793">
    <property type="component" value="Unassembled WGS sequence"/>
</dbReference>
<evidence type="ECO:0000256" key="3">
    <source>
        <dbReference type="ARBA" id="ARBA00022989"/>
    </source>
</evidence>
<feature type="transmembrane region" description="Helical" evidence="6">
    <location>
        <begin position="201"/>
        <end position="223"/>
    </location>
</feature>
<protein>
    <submittedName>
        <fullName evidence="8">Ceramide synthase</fullName>
    </submittedName>
</protein>
<evidence type="ECO:0000256" key="6">
    <source>
        <dbReference type="SAM" id="Phobius"/>
    </source>
</evidence>
<proteinExistence type="predicted"/>
<dbReference type="PANTHER" id="PTHR12560:SF0">
    <property type="entry name" value="LD18904P"/>
    <property type="match status" value="1"/>
</dbReference>
<evidence type="ECO:0000256" key="2">
    <source>
        <dbReference type="ARBA" id="ARBA00022692"/>
    </source>
</evidence>
<feature type="transmembrane region" description="Helical" evidence="6">
    <location>
        <begin position="114"/>
        <end position="135"/>
    </location>
</feature>
<evidence type="ECO:0000313" key="8">
    <source>
        <dbReference type="EMBL" id="KAJ3425051.1"/>
    </source>
</evidence>
<feature type="region of interest" description="Disordered" evidence="5">
    <location>
        <begin position="286"/>
        <end position="326"/>
    </location>
</feature>
<feature type="transmembrane region" description="Helical" evidence="6">
    <location>
        <begin position="243"/>
        <end position="268"/>
    </location>
</feature>
<keyword evidence="4 6" id="KW-0472">Membrane</keyword>
<evidence type="ECO:0000256" key="5">
    <source>
        <dbReference type="SAM" id="MobiDB-lite"/>
    </source>
</evidence>
<accession>A0AAV7Y934</accession>
<sequence length="326" mass="38447">MDLTLFKTYFEKIFFYKQANGTYEHGPKDLITFSILAFLTFFLRQFMVGPVSNIWIKKVTKDKKLKFRHLMFQSNFRAFCVIVMICAMWNTPLLKRTIVPYLNFQFLEHIELSHGFTLGTKFIYLLQLSYISIILPNLHRLENGKGVYLMYLHHFVTAVVVLTSYYYYFDEFGVPIFFVNDMGVVLLYYGKIIRYLNHLKAAKVMLCFLLFFYFTLRGLAYPLHVVTAILQGPSVFPTPNGLVIFYAGIIIPLVVLEFMQIAWLLILLKMFYQLVFLKILPGDMRSDNEKLSQENKSNENEKNEDKNKNKNQEKKKNINQNKKKNK</sequence>
<dbReference type="PIRSF" id="PIRSF005225">
    <property type="entry name" value="LAG1_LAC1"/>
    <property type="match status" value="1"/>
</dbReference>
<keyword evidence="3 6" id="KW-1133">Transmembrane helix</keyword>
<feature type="transmembrane region" description="Helical" evidence="6">
    <location>
        <begin position="76"/>
        <end position="94"/>
    </location>
</feature>
<feature type="transmembrane region" description="Helical" evidence="6">
    <location>
        <begin position="172"/>
        <end position="189"/>
    </location>
</feature>
<dbReference type="GO" id="GO:0050291">
    <property type="term" value="F:sphingosine N-acyltransferase activity"/>
    <property type="evidence" value="ECO:0007669"/>
    <property type="project" value="InterPro"/>
</dbReference>
<keyword evidence="2 6" id="KW-0812">Transmembrane</keyword>
<dbReference type="GO" id="GO:0016020">
    <property type="term" value="C:membrane"/>
    <property type="evidence" value="ECO:0007669"/>
    <property type="project" value="UniProtKB-SubCell"/>
</dbReference>
<dbReference type="EMBL" id="JANTQA010000070">
    <property type="protein sequence ID" value="KAJ3425051.1"/>
    <property type="molecule type" value="Genomic_DNA"/>
</dbReference>
<feature type="transmembrane region" description="Helical" evidence="6">
    <location>
        <begin position="30"/>
        <end position="56"/>
    </location>
</feature>